<protein>
    <submittedName>
        <fullName evidence="1">Uncharacterized protein</fullName>
    </submittedName>
</protein>
<keyword evidence="2" id="KW-1185">Reference proteome</keyword>
<name>A0A1I1EUJ5_9SPHI</name>
<evidence type="ECO:0000313" key="1">
    <source>
        <dbReference type="EMBL" id="SFB90306.1"/>
    </source>
</evidence>
<dbReference type="EMBL" id="FOLL01000002">
    <property type="protein sequence ID" value="SFB90306.1"/>
    <property type="molecule type" value="Genomic_DNA"/>
</dbReference>
<dbReference type="RefSeq" id="WP_090971056.1">
    <property type="nucleotide sequence ID" value="NZ_FOLL01000002.1"/>
</dbReference>
<organism evidence="1 2">
    <name type="scientific">Parapedobacter composti</name>
    <dbReference type="NCBI Taxonomy" id="623281"/>
    <lineage>
        <taxon>Bacteria</taxon>
        <taxon>Pseudomonadati</taxon>
        <taxon>Bacteroidota</taxon>
        <taxon>Sphingobacteriia</taxon>
        <taxon>Sphingobacteriales</taxon>
        <taxon>Sphingobacteriaceae</taxon>
        <taxon>Parapedobacter</taxon>
    </lineage>
</organism>
<accession>A0A1I1EUJ5</accession>
<reference evidence="1 2" key="1">
    <citation type="submission" date="2016-10" db="EMBL/GenBank/DDBJ databases">
        <authorList>
            <person name="de Groot N.N."/>
        </authorList>
    </citation>
    <scope>NUCLEOTIDE SEQUENCE [LARGE SCALE GENOMIC DNA]</scope>
    <source>
        <strain evidence="1 2">DSM 22900</strain>
    </source>
</reference>
<dbReference type="OrthoDB" id="1494824at2"/>
<dbReference type="Proteomes" id="UP000199577">
    <property type="component" value="Unassembled WGS sequence"/>
</dbReference>
<evidence type="ECO:0000313" key="2">
    <source>
        <dbReference type="Proteomes" id="UP000199577"/>
    </source>
</evidence>
<gene>
    <name evidence="1" type="ORF">SAMN05421747_1024</name>
</gene>
<dbReference type="AlphaFoldDB" id="A0A1I1EUJ5"/>
<proteinExistence type="predicted"/>
<sequence>MKSVTIPLIISAVVAFCNNLNAQQDQGSGKIVISAVLYRISDPEYRELFTKFTYYIKDSLVLRKEDPNDTTLNAVSYEANEHSVLKLESRIVTPIYLIDLKTTQVYTYSSDSIKIDKRSDLETFMDDIAFKAGIVLRKYSISNIDTTSTIRKNIANVSCFVGKAEFNGLPFEFAYTKEKLPVTSPLNAYVPGLPYQVLWVSMPEDHGSDIVSELIFEEISNDLPHFVENYLNSY</sequence>